<dbReference type="OrthoDB" id="1932595at2759"/>
<evidence type="ECO:0000313" key="2">
    <source>
        <dbReference type="Proteomes" id="UP000321393"/>
    </source>
</evidence>
<name>A0A5A7URB1_CUCMM</name>
<sequence length="103" mass="12073">MEFWGVYVRLFYRSVLSATCSLLWTINDFPAYGDLSGWSTKGYQTCSICMSDRSLFEIRGRISFTGYRCYLPKNHVWRRSRLHDEKVERRAPPVVMNGHGVLE</sequence>
<organism evidence="1 2">
    <name type="scientific">Cucumis melo var. makuwa</name>
    <name type="common">Oriental melon</name>
    <dbReference type="NCBI Taxonomy" id="1194695"/>
    <lineage>
        <taxon>Eukaryota</taxon>
        <taxon>Viridiplantae</taxon>
        <taxon>Streptophyta</taxon>
        <taxon>Embryophyta</taxon>
        <taxon>Tracheophyta</taxon>
        <taxon>Spermatophyta</taxon>
        <taxon>Magnoliopsida</taxon>
        <taxon>eudicotyledons</taxon>
        <taxon>Gunneridae</taxon>
        <taxon>Pentapetalae</taxon>
        <taxon>rosids</taxon>
        <taxon>fabids</taxon>
        <taxon>Cucurbitales</taxon>
        <taxon>Cucurbitaceae</taxon>
        <taxon>Benincaseae</taxon>
        <taxon>Cucumis</taxon>
    </lineage>
</organism>
<dbReference type="Pfam" id="PF02992">
    <property type="entry name" value="Transposase_21"/>
    <property type="match status" value="1"/>
</dbReference>
<evidence type="ECO:0000313" key="1">
    <source>
        <dbReference type="EMBL" id="KAA0056165.1"/>
    </source>
</evidence>
<dbReference type="Proteomes" id="UP000321393">
    <property type="component" value="Unassembled WGS sequence"/>
</dbReference>
<comment type="caution">
    <text evidence="1">The sequence shown here is derived from an EMBL/GenBank/DDBJ whole genome shotgun (WGS) entry which is preliminary data.</text>
</comment>
<dbReference type="PANTHER" id="PTHR10775">
    <property type="entry name" value="OS08G0208400 PROTEIN"/>
    <property type="match status" value="1"/>
</dbReference>
<dbReference type="PANTHER" id="PTHR10775:SF185">
    <property type="entry name" value="OS08G0208400 PROTEIN"/>
    <property type="match status" value="1"/>
</dbReference>
<reference evidence="1 2" key="1">
    <citation type="submission" date="2019-08" db="EMBL/GenBank/DDBJ databases">
        <title>Draft genome sequences of two oriental melons (Cucumis melo L. var makuwa).</title>
        <authorList>
            <person name="Kwon S.-Y."/>
        </authorList>
    </citation>
    <scope>NUCLEOTIDE SEQUENCE [LARGE SCALE GENOMIC DNA]</scope>
    <source>
        <strain evidence="2">cv. SW 3</strain>
        <tissue evidence="1">Leaf</tissue>
    </source>
</reference>
<proteinExistence type="predicted"/>
<gene>
    <name evidence="1" type="ORF">E6C27_scaffold697G00600</name>
</gene>
<dbReference type="EMBL" id="SSTE01008168">
    <property type="protein sequence ID" value="KAA0056165.1"/>
    <property type="molecule type" value="Genomic_DNA"/>
</dbReference>
<dbReference type="InterPro" id="IPR004242">
    <property type="entry name" value="Transposase_21"/>
</dbReference>
<accession>A0A5A7URB1</accession>
<dbReference type="AlphaFoldDB" id="A0A5A7URB1"/>
<protein>
    <submittedName>
        <fullName evidence="1">Uncharacterized protein</fullName>
    </submittedName>
</protein>